<dbReference type="EMBL" id="CP036259">
    <property type="protein sequence ID" value="QDR82524.1"/>
    <property type="molecule type" value="Genomic_DNA"/>
</dbReference>
<evidence type="ECO:0000259" key="1">
    <source>
        <dbReference type="PROSITE" id="PS51379"/>
    </source>
</evidence>
<evidence type="ECO:0000313" key="2">
    <source>
        <dbReference type="EMBL" id="QDR82524.1"/>
    </source>
</evidence>
<reference evidence="2 3" key="1">
    <citation type="submission" date="2019-02" db="EMBL/GenBank/DDBJ databases">
        <title>Closed genome of Sporomusa termitida DSM 4440.</title>
        <authorList>
            <person name="Poehlein A."/>
            <person name="Daniel R."/>
        </authorList>
    </citation>
    <scope>NUCLEOTIDE SEQUENCE [LARGE SCALE GENOMIC DNA]</scope>
    <source>
        <strain evidence="2 3">DSM 4440</strain>
    </source>
</reference>
<dbReference type="PROSITE" id="PS51379">
    <property type="entry name" value="4FE4S_FER_2"/>
    <property type="match status" value="1"/>
</dbReference>
<dbReference type="InterPro" id="IPR017896">
    <property type="entry name" value="4Fe4S_Fe-S-bd"/>
</dbReference>
<gene>
    <name evidence="2" type="ORF">SPTER_39520</name>
</gene>
<sequence length="125" mass="13259">MAAKLKAFVIVDSAKCIGCKACELACAVVRAGPNTKVAGAMDIPVIPHLFIKTAGITAEAKAGLIEKNFMVASKCDLCIECSADRPACINACPKQAIEIVCLKRHNICSAPDPCLIRQKNLLAKY</sequence>
<dbReference type="Proteomes" id="UP000320776">
    <property type="component" value="Chromosome"/>
</dbReference>
<feature type="domain" description="4Fe-4S ferredoxin-type" evidence="1">
    <location>
        <begin position="7"/>
        <end position="36"/>
    </location>
</feature>
<organism evidence="2 3">
    <name type="scientific">Sporomusa termitida</name>
    <dbReference type="NCBI Taxonomy" id="2377"/>
    <lineage>
        <taxon>Bacteria</taxon>
        <taxon>Bacillati</taxon>
        <taxon>Bacillota</taxon>
        <taxon>Negativicutes</taxon>
        <taxon>Selenomonadales</taxon>
        <taxon>Sporomusaceae</taxon>
        <taxon>Sporomusa</taxon>
    </lineage>
</organism>
<dbReference type="AlphaFoldDB" id="A0A517DYU4"/>
<name>A0A517DYU4_9FIRM</name>
<proteinExistence type="predicted"/>
<protein>
    <recommendedName>
        <fullName evidence="1">4Fe-4S ferredoxin-type domain-containing protein</fullName>
    </recommendedName>
</protein>
<keyword evidence="3" id="KW-1185">Reference proteome</keyword>
<dbReference type="Gene3D" id="3.30.70.20">
    <property type="match status" value="1"/>
</dbReference>
<dbReference type="KEGG" id="sted:SPTER_39520"/>
<evidence type="ECO:0000313" key="3">
    <source>
        <dbReference type="Proteomes" id="UP000320776"/>
    </source>
</evidence>
<accession>A0A517DYU4</accession>
<dbReference type="RefSeq" id="WP_170233335.1">
    <property type="nucleotide sequence ID" value="NZ_CP036259.1"/>
</dbReference>
<dbReference type="SUPFAM" id="SSF54862">
    <property type="entry name" value="4Fe-4S ferredoxins"/>
    <property type="match status" value="1"/>
</dbReference>